<name>A0A8S5LCF1_9CAUD</name>
<keyword evidence="1" id="KW-1133">Transmembrane helix</keyword>
<accession>A0A8S5LCF1</accession>
<evidence type="ECO:0000256" key="1">
    <source>
        <dbReference type="SAM" id="Phobius"/>
    </source>
</evidence>
<proteinExistence type="predicted"/>
<evidence type="ECO:0000313" key="2">
    <source>
        <dbReference type="EMBL" id="DAD67677.1"/>
    </source>
</evidence>
<keyword evidence="1" id="KW-0472">Membrane</keyword>
<organism evidence="2">
    <name type="scientific">Siphoviridae sp. ctYKh4</name>
    <dbReference type="NCBI Taxonomy" id="2823586"/>
    <lineage>
        <taxon>Viruses</taxon>
        <taxon>Duplodnaviria</taxon>
        <taxon>Heunggongvirae</taxon>
        <taxon>Uroviricota</taxon>
        <taxon>Caudoviricetes</taxon>
    </lineage>
</organism>
<sequence>MFGSSCLLSSNSAEHFASLTYCSWFLQLFCQVLFILHSLCLPFSSLTTMSLVNRPITAPELSWLLQSSVFVSL</sequence>
<reference evidence="2" key="1">
    <citation type="journal article" date="2021" name="Proc. Natl. Acad. Sci. U.S.A.">
        <title>A Catalog of Tens of Thousands of Viruses from Human Metagenomes Reveals Hidden Associations with Chronic Diseases.</title>
        <authorList>
            <person name="Tisza M.J."/>
            <person name="Buck C.B."/>
        </authorList>
    </citation>
    <scope>NUCLEOTIDE SEQUENCE</scope>
    <source>
        <strain evidence="2">CtYKh4</strain>
    </source>
</reference>
<keyword evidence="1" id="KW-0812">Transmembrane</keyword>
<protein>
    <submittedName>
        <fullName evidence="2">Uncharacterized protein</fullName>
    </submittedName>
</protein>
<dbReference type="EMBL" id="BK014682">
    <property type="protein sequence ID" value="DAD67677.1"/>
    <property type="molecule type" value="Genomic_DNA"/>
</dbReference>
<feature type="transmembrane region" description="Helical" evidence="1">
    <location>
        <begin position="24"/>
        <end position="44"/>
    </location>
</feature>